<dbReference type="AlphaFoldDB" id="A0ABD1TZI2"/>
<evidence type="ECO:0000313" key="2">
    <source>
        <dbReference type="EMBL" id="KAL2518147.1"/>
    </source>
</evidence>
<proteinExistence type="predicted"/>
<reference evidence="3" key="1">
    <citation type="submission" date="2024-07" db="EMBL/GenBank/DDBJ databases">
        <title>Two chromosome-level genome assemblies of Korean endemic species Abeliophyllum distichum and Forsythia ovata (Oleaceae).</title>
        <authorList>
            <person name="Jang H."/>
        </authorList>
    </citation>
    <scope>NUCLEOTIDE SEQUENCE [LARGE SCALE GENOMIC DNA]</scope>
</reference>
<dbReference type="Proteomes" id="UP001604336">
    <property type="component" value="Unassembled WGS sequence"/>
</dbReference>
<feature type="compositionally biased region" description="Low complexity" evidence="1">
    <location>
        <begin position="95"/>
        <end position="112"/>
    </location>
</feature>
<gene>
    <name evidence="2" type="ORF">Adt_14394</name>
</gene>
<evidence type="ECO:0000313" key="3">
    <source>
        <dbReference type="Proteomes" id="UP001604336"/>
    </source>
</evidence>
<keyword evidence="3" id="KW-1185">Reference proteome</keyword>
<evidence type="ECO:0000256" key="1">
    <source>
        <dbReference type="SAM" id="MobiDB-lite"/>
    </source>
</evidence>
<organism evidence="2 3">
    <name type="scientific">Abeliophyllum distichum</name>
    <dbReference type="NCBI Taxonomy" id="126358"/>
    <lineage>
        <taxon>Eukaryota</taxon>
        <taxon>Viridiplantae</taxon>
        <taxon>Streptophyta</taxon>
        <taxon>Embryophyta</taxon>
        <taxon>Tracheophyta</taxon>
        <taxon>Spermatophyta</taxon>
        <taxon>Magnoliopsida</taxon>
        <taxon>eudicotyledons</taxon>
        <taxon>Gunneridae</taxon>
        <taxon>Pentapetalae</taxon>
        <taxon>asterids</taxon>
        <taxon>lamiids</taxon>
        <taxon>Lamiales</taxon>
        <taxon>Oleaceae</taxon>
        <taxon>Forsythieae</taxon>
        <taxon>Abeliophyllum</taxon>
    </lineage>
</organism>
<feature type="compositionally biased region" description="Polar residues" evidence="1">
    <location>
        <begin position="117"/>
        <end position="136"/>
    </location>
</feature>
<dbReference type="EMBL" id="JBFOLK010000004">
    <property type="protein sequence ID" value="KAL2518147.1"/>
    <property type="molecule type" value="Genomic_DNA"/>
</dbReference>
<accession>A0ABD1TZI2</accession>
<feature type="region of interest" description="Disordered" evidence="1">
    <location>
        <begin position="95"/>
        <end position="144"/>
    </location>
</feature>
<comment type="caution">
    <text evidence="2">The sequence shown here is derived from an EMBL/GenBank/DDBJ whole genome shotgun (WGS) entry which is preliminary data.</text>
</comment>
<protein>
    <submittedName>
        <fullName evidence="2">Uncharacterized protein</fullName>
    </submittedName>
</protein>
<sequence length="144" mass="14757">MAGFYFTKISVFKIRGGRVVDEKPRVVSMAPIPEPTIPPTVEVVGDVPSALSSTKVVPVLVEVVGDYSSLPSGSIAPVPAAFALPVVEVRDDSCSPSPVVDVGSGSSSSSPVMEACTNPQSLPSGSVVNLSTSIPSQDEGEEDV</sequence>
<name>A0ABD1TZI2_9LAMI</name>